<dbReference type="Proteomes" id="UP000192578">
    <property type="component" value="Unassembled WGS sequence"/>
</dbReference>
<dbReference type="EMBL" id="MTYJ01000114">
    <property type="protein sequence ID" value="OQV13925.1"/>
    <property type="molecule type" value="Genomic_DNA"/>
</dbReference>
<comment type="similarity">
    <text evidence="2 6">Belongs to the calycin superfamily. Fatty-acid binding protein (FABP) family.</text>
</comment>
<evidence type="ECO:0000256" key="1">
    <source>
        <dbReference type="ARBA" id="ARBA00006119"/>
    </source>
</evidence>
<keyword evidence="6" id="KW-0813">Transport</keyword>
<dbReference type="GO" id="GO:0008289">
    <property type="term" value="F:lipid binding"/>
    <property type="evidence" value="ECO:0007669"/>
    <property type="project" value="UniProtKB-KW"/>
</dbReference>
<comment type="caution">
    <text evidence="8">The sequence shown here is derived from an EMBL/GenBank/DDBJ whole genome shotgun (WGS) entry which is preliminary data.</text>
</comment>
<accession>A0A1W0WFD7</accession>
<comment type="similarity">
    <text evidence="1">Belongs to the Secretory-abundant heat soluble protein (SAHS) family.</text>
</comment>
<dbReference type="PRINTS" id="PR00178">
    <property type="entry name" value="FATTYACIDBP"/>
</dbReference>
<evidence type="ECO:0000256" key="5">
    <source>
        <dbReference type="ARBA" id="ARBA00045493"/>
    </source>
</evidence>
<evidence type="ECO:0000256" key="4">
    <source>
        <dbReference type="ARBA" id="ARBA00023121"/>
    </source>
</evidence>
<keyword evidence="9" id="KW-1185">Reference proteome</keyword>
<dbReference type="Gene3D" id="2.40.128.20">
    <property type="match status" value="1"/>
</dbReference>
<comment type="function">
    <text evidence="5">Secreted heat soluble protein acting as a molecular shield in water-deficient condition. Tardigrade-specific intrinsically disordered proteins (TDPs) are essential for desiccation tolerance by forming non-crystalline amorphous solids upon desiccation, and this vitrified state mirrors their protective capabilities.</text>
</comment>
<dbReference type="InterPro" id="IPR031259">
    <property type="entry name" value="ILBP"/>
</dbReference>
<dbReference type="OrthoDB" id="354351at2759"/>
<proteinExistence type="inferred from homology"/>
<dbReference type="InterPro" id="IPR000463">
    <property type="entry name" value="Fatty_acid-bd"/>
</dbReference>
<evidence type="ECO:0000259" key="7">
    <source>
        <dbReference type="PROSITE" id="PS00214"/>
    </source>
</evidence>
<reference evidence="9" key="1">
    <citation type="submission" date="2017-01" db="EMBL/GenBank/DDBJ databases">
        <title>Comparative genomics of anhydrobiosis in the tardigrade Hypsibius dujardini.</title>
        <authorList>
            <person name="Yoshida Y."/>
            <person name="Koutsovoulos G."/>
            <person name="Laetsch D."/>
            <person name="Stevens L."/>
            <person name="Kumar S."/>
            <person name="Horikawa D."/>
            <person name="Ishino K."/>
            <person name="Komine S."/>
            <person name="Tomita M."/>
            <person name="Blaxter M."/>
            <person name="Arakawa K."/>
        </authorList>
    </citation>
    <scope>NUCLEOTIDE SEQUENCE [LARGE SCALE GENOMIC DNA]</scope>
    <source>
        <strain evidence="9">Z151</strain>
    </source>
</reference>
<evidence type="ECO:0000313" key="9">
    <source>
        <dbReference type="Proteomes" id="UP000192578"/>
    </source>
</evidence>
<evidence type="ECO:0000313" key="8">
    <source>
        <dbReference type="EMBL" id="OQV13925.1"/>
    </source>
</evidence>
<keyword evidence="4" id="KW-0446">Lipid-binding</keyword>
<dbReference type="InterPro" id="IPR000566">
    <property type="entry name" value="Lipocln_cytosolic_FA-bd_dom"/>
</dbReference>
<evidence type="ECO:0000256" key="2">
    <source>
        <dbReference type="ARBA" id="ARBA00008390"/>
    </source>
</evidence>
<keyword evidence="3" id="KW-0346">Stress response</keyword>
<sequence>MADQFIGNFELVSSDNFDKYMEAIGVGFLLRKVANSQKTAQVEITKNGDQYNIKTITSVKTIEVKFKLNEEFKEATLDGREVNTTFTVEGNVLRQTQRGIKDKDFVSTIDRQITPEGFDATIKYKDVTAVRKYKRN</sequence>
<dbReference type="AlphaFoldDB" id="A0A1W0WFD7"/>
<name>A0A1W0WFD7_HYPEX</name>
<dbReference type="SMR" id="A0A1W0WFD7"/>
<evidence type="ECO:0000256" key="3">
    <source>
        <dbReference type="ARBA" id="ARBA00023016"/>
    </source>
</evidence>
<dbReference type="InterPro" id="IPR012674">
    <property type="entry name" value="Calycin"/>
</dbReference>
<feature type="domain" description="Cytosolic fatty-acid binding proteins" evidence="7">
    <location>
        <begin position="7"/>
        <end position="24"/>
    </location>
</feature>
<gene>
    <name evidence="8" type="ORF">BV898_11919</name>
</gene>
<organism evidence="8 9">
    <name type="scientific">Hypsibius exemplaris</name>
    <name type="common">Freshwater tardigrade</name>
    <dbReference type="NCBI Taxonomy" id="2072580"/>
    <lineage>
        <taxon>Eukaryota</taxon>
        <taxon>Metazoa</taxon>
        <taxon>Ecdysozoa</taxon>
        <taxon>Tardigrada</taxon>
        <taxon>Eutardigrada</taxon>
        <taxon>Parachela</taxon>
        <taxon>Hypsibioidea</taxon>
        <taxon>Hypsibiidae</taxon>
        <taxon>Hypsibius</taxon>
    </lineage>
</organism>
<dbReference type="PANTHER" id="PTHR11955">
    <property type="entry name" value="FATTY ACID BINDING PROTEIN"/>
    <property type="match status" value="1"/>
</dbReference>
<protein>
    <submittedName>
        <fullName evidence="8">Fatty acid-binding protein, adipocyte</fullName>
    </submittedName>
</protein>
<evidence type="ECO:0000256" key="6">
    <source>
        <dbReference type="RuleBase" id="RU003696"/>
    </source>
</evidence>
<dbReference type="SUPFAM" id="SSF50814">
    <property type="entry name" value="Lipocalins"/>
    <property type="match status" value="1"/>
</dbReference>
<dbReference type="PROSITE" id="PS00214">
    <property type="entry name" value="FABP"/>
    <property type="match status" value="1"/>
</dbReference>
<dbReference type="Pfam" id="PF00061">
    <property type="entry name" value="Lipocalin"/>
    <property type="match status" value="1"/>
</dbReference>
<dbReference type="CDD" id="cd00742">
    <property type="entry name" value="FABP"/>
    <property type="match status" value="1"/>
</dbReference>